<name>A0A8D8SHG1_9HEMI</name>
<reference evidence="1" key="1">
    <citation type="submission" date="2021-05" db="EMBL/GenBank/DDBJ databases">
        <authorList>
            <person name="Alioto T."/>
            <person name="Alioto T."/>
            <person name="Gomez Garrido J."/>
        </authorList>
    </citation>
    <scope>NUCLEOTIDE SEQUENCE</scope>
</reference>
<dbReference type="EMBL" id="HBUF01222249">
    <property type="protein sequence ID" value="CAG6669914.1"/>
    <property type="molecule type" value="Transcribed_RNA"/>
</dbReference>
<protein>
    <submittedName>
        <fullName evidence="1">Uncharacterized protein</fullName>
    </submittedName>
</protein>
<organism evidence="1">
    <name type="scientific">Cacopsylla melanoneura</name>
    <dbReference type="NCBI Taxonomy" id="428564"/>
    <lineage>
        <taxon>Eukaryota</taxon>
        <taxon>Metazoa</taxon>
        <taxon>Ecdysozoa</taxon>
        <taxon>Arthropoda</taxon>
        <taxon>Hexapoda</taxon>
        <taxon>Insecta</taxon>
        <taxon>Pterygota</taxon>
        <taxon>Neoptera</taxon>
        <taxon>Paraneoptera</taxon>
        <taxon>Hemiptera</taxon>
        <taxon>Sternorrhyncha</taxon>
        <taxon>Psylloidea</taxon>
        <taxon>Psyllidae</taxon>
        <taxon>Psyllinae</taxon>
        <taxon>Cacopsylla</taxon>
    </lineage>
</organism>
<accession>A0A8D8SHG1</accession>
<evidence type="ECO:0000313" key="1">
    <source>
        <dbReference type="EMBL" id="CAG6669910.1"/>
    </source>
</evidence>
<proteinExistence type="predicted"/>
<dbReference type="EMBL" id="HBUF01222247">
    <property type="protein sequence ID" value="CAG6669906.1"/>
    <property type="molecule type" value="Transcribed_RNA"/>
</dbReference>
<dbReference type="EMBL" id="HBUF01222248">
    <property type="protein sequence ID" value="CAG6669910.1"/>
    <property type="molecule type" value="Transcribed_RNA"/>
</dbReference>
<dbReference type="AlphaFoldDB" id="A0A8D8SHG1"/>
<dbReference type="EMBL" id="HBUF01222250">
    <property type="protein sequence ID" value="CAG6669918.1"/>
    <property type="molecule type" value="Transcribed_RNA"/>
</dbReference>
<sequence length="99" mass="11180">MSSSVIPCIVNVYRSLLSARISSSSPSLLLLISVRIVSKMTHVFSKWTREYQPTYFKRSIKSRKFCTLSSISVGRAARLSSLMLTTGSTYSHKWKGTRE</sequence>